<dbReference type="GO" id="GO:0000139">
    <property type="term" value="C:Golgi membrane"/>
    <property type="evidence" value="ECO:0007669"/>
    <property type="project" value="UniProtKB-SubCell"/>
</dbReference>
<feature type="transmembrane region" description="Helical" evidence="9">
    <location>
        <begin position="187"/>
        <end position="204"/>
    </location>
</feature>
<dbReference type="Pfam" id="PF03878">
    <property type="entry name" value="YIF1"/>
    <property type="match status" value="1"/>
</dbReference>
<evidence type="ECO:0000313" key="10">
    <source>
        <dbReference type="EMBL" id="KAF9764598.1"/>
    </source>
</evidence>
<keyword evidence="2 9" id="KW-0813">Transport</keyword>
<keyword evidence="3 9" id="KW-0812">Transmembrane</keyword>
<evidence type="ECO:0000256" key="4">
    <source>
        <dbReference type="ARBA" id="ARBA00022824"/>
    </source>
</evidence>
<dbReference type="GO" id="GO:0005789">
    <property type="term" value="C:endoplasmic reticulum membrane"/>
    <property type="evidence" value="ECO:0007669"/>
    <property type="project" value="UniProtKB-SubCell"/>
</dbReference>
<keyword evidence="6 9" id="KW-1133">Transmembrane helix</keyword>
<dbReference type="GO" id="GO:0015031">
    <property type="term" value="P:protein transport"/>
    <property type="evidence" value="ECO:0007669"/>
    <property type="project" value="UniProtKB-KW"/>
</dbReference>
<dbReference type="AlphaFoldDB" id="A0A9P6H207"/>
<dbReference type="PANTHER" id="PTHR14083">
    <property type="entry name" value="YIP1 INTERACTING FACTOR HOMOLOG YIF1 PROTEIN"/>
    <property type="match status" value="1"/>
</dbReference>
<evidence type="ECO:0000256" key="3">
    <source>
        <dbReference type="ARBA" id="ARBA00022692"/>
    </source>
</evidence>
<keyword evidence="5 9" id="KW-0653">Protein transport</keyword>
<keyword evidence="7 9" id="KW-0333">Golgi apparatus</keyword>
<dbReference type="GO" id="GO:0005793">
    <property type="term" value="C:endoplasmic reticulum-Golgi intermediate compartment"/>
    <property type="evidence" value="ECO:0007669"/>
    <property type="project" value="UniProtKB-UniRule"/>
</dbReference>
<evidence type="ECO:0000256" key="5">
    <source>
        <dbReference type="ARBA" id="ARBA00022927"/>
    </source>
</evidence>
<evidence type="ECO:0000256" key="6">
    <source>
        <dbReference type="ARBA" id="ARBA00022989"/>
    </source>
</evidence>
<comment type="function">
    <text evidence="9">Has a role in transport between endoplasmic reticulum and Golgi.</text>
</comment>
<protein>
    <recommendedName>
        <fullName evidence="9">Protein YIF1</fullName>
    </recommendedName>
</protein>
<keyword evidence="8 9" id="KW-0472">Membrane</keyword>
<dbReference type="GO" id="GO:0006888">
    <property type="term" value="P:endoplasmic reticulum to Golgi vesicle-mediated transport"/>
    <property type="evidence" value="ECO:0007669"/>
    <property type="project" value="UniProtKB-UniRule"/>
</dbReference>
<evidence type="ECO:0000256" key="2">
    <source>
        <dbReference type="ARBA" id="ARBA00022448"/>
    </source>
</evidence>
<accession>A0A9P6H207</accession>
<feature type="transmembrane region" description="Helical" evidence="9">
    <location>
        <begin position="68"/>
        <end position="88"/>
    </location>
</feature>
<dbReference type="InterPro" id="IPR005578">
    <property type="entry name" value="Yif1_fam"/>
</dbReference>
<keyword evidence="11" id="KW-1185">Reference proteome</keyword>
<dbReference type="Proteomes" id="UP000740883">
    <property type="component" value="Unassembled WGS sequence"/>
</dbReference>
<feature type="transmembrane region" description="Helical" evidence="9">
    <location>
        <begin position="139"/>
        <end position="167"/>
    </location>
</feature>
<proteinExistence type="inferred from homology"/>
<sequence>MEFDLGKEALKTGSNYVNNKIQKVSFKHFRPFFNIDNQYLYRKILLIVFPYSNSSWESHDSTIANPDLYIPLVSLGTYILLKSLYYGLQNSFEPEKIGMLFTRTIFLETIIFIFSHIVTYILDIKTGYLESICYSGYKYFAILCIHLCGFRWLRFICRIYMYVSFFFFLSRCLKKTVLGDSNRSRKIYFLFTYVILQTILIFFLS</sequence>
<gene>
    <name evidence="10" type="primary">hrf1</name>
    <name evidence="10" type="ORF">NGRA_0425</name>
</gene>
<name>A0A9P6H207_9MICR</name>
<dbReference type="PANTHER" id="PTHR14083:SF0">
    <property type="entry name" value="YIP1D-INTERACTING FACTOR 1, ISOFORM C"/>
    <property type="match status" value="1"/>
</dbReference>
<evidence type="ECO:0000256" key="7">
    <source>
        <dbReference type="ARBA" id="ARBA00023034"/>
    </source>
</evidence>
<evidence type="ECO:0000256" key="8">
    <source>
        <dbReference type="ARBA" id="ARBA00023136"/>
    </source>
</evidence>
<keyword evidence="4 9" id="KW-0256">Endoplasmic reticulum</keyword>
<evidence type="ECO:0000313" key="11">
    <source>
        <dbReference type="Proteomes" id="UP000740883"/>
    </source>
</evidence>
<comment type="caution">
    <text evidence="10">The sequence shown here is derived from an EMBL/GenBank/DDBJ whole genome shotgun (WGS) entry which is preliminary data.</text>
</comment>
<dbReference type="GO" id="GO:0030134">
    <property type="term" value="C:COPII-coated ER to Golgi transport vesicle"/>
    <property type="evidence" value="ECO:0007669"/>
    <property type="project" value="TreeGrafter"/>
</dbReference>
<comment type="similarity">
    <text evidence="1 9">Belongs to the YIF1 family.</text>
</comment>
<organism evidence="10 11">
    <name type="scientific">Nosema granulosis</name>
    <dbReference type="NCBI Taxonomy" id="83296"/>
    <lineage>
        <taxon>Eukaryota</taxon>
        <taxon>Fungi</taxon>
        <taxon>Fungi incertae sedis</taxon>
        <taxon>Microsporidia</taxon>
        <taxon>Nosematidae</taxon>
        <taxon>Nosema</taxon>
    </lineage>
</organism>
<evidence type="ECO:0000256" key="1">
    <source>
        <dbReference type="ARBA" id="ARBA00009727"/>
    </source>
</evidence>
<dbReference type="OrthoDB" id="337750at2759"/>
<dbReference type="EMBL" id="SBJO01000015">
    <property type="protein sequence ID" value="KAF9764598.1"/>
    <property type="molecule type" value="Genomic_DNA"/>
</dbReference>
<reference evidence="10 11" key="1">
    <citation type="journal article" date="2020" name="Genome Biol. Evol.">
        <title>Comparative genomics of strictly vertically transmitted, feminizing microsporidia endosymbionts of amphipod crustaceans.</title>
        <authorList>
            <person name="Cormier A."/>
            <person name="Chebbi M.A."/>
            <person name="Giraud I."/>
            <person name="Wattier R."/>
            <person name="Teixeira M."/>
            <person name="Gilbert C."/>
            <person name="Rigaud T."/>
            <person name="Cordaux R."/>
        </authorList>
    </citation>
    <scope>NUCLEOTIDE SEQUENCE [LARGE SCALE GENOMIC DNA]</scope>
    <source>
        <strain evidence="10 11">Ou3-Ou53</strain>
    </source>
</reference>
<feature type="transmembrane region" description="Helical" evidence="9">
    <location>
        <begin position="100"/>
        <end position="119"/>
    </location>
</feature>
<comment type="subcellular location">
    <subcellularLocation>
        <location evidence="9">Endoplasmic reticulum membrane</location>
        <topology evidence="9">Multi-pass membrane protein</topology>
    </subcellularLocation>
    <subcellularLocation>
        <location evidence="9">Golgi apparatus membrane</location>
        <topology evidence="9">Multi-pass membrane protein</topology>
    </subcellularLocation>
</comment>
<evidence type="ECO:0000256" key="9">
    <source>
        <dbReference type="RuleBase" id="RU368073"/>
    </source>
</evidence>